<organism evidence="2">
    <name type="scientific">Magallana gigas</name>
    <name type="common">Pacific oyster</name>
    <name type="synonym">Crassostrea gigas</name>
    <dbReference type="NCBI Taxonomy" id="29159"/>
    <lineage>
        <taxon>Eukaryota</taxon>
        <taxon>Metazoa</taxon>
        <taxon>Spiralia</taxon>
        <taxon>Lophotrochozoa</taxon>
        <taxon>Mollusca</taxon>
        <taxon>Bivalvia</taxon>
        <taxon>Autobranchia</taxon>
        <taxon>Pteriomorphia</taxon>
        <taxon>Ostreida</taxon>
        <taxon>Ostreoidea</taxon>
        <taxon>Ostreidae</taxon>
        <taxon>Magallana</taxon>
    </lineage>
</organism>
<feature type="region of interest" description="Disordered" evidence="1">
    <location>
        <begin position="15"/>
        <end position="48"/>
    </location>
</feature>
<evidence type="ECO:0000313" key="2">
    <source>
        <dbReference type="EMBL" id="EKC41093.1"/>
    </source>
</evidence>
<dbReference type="EMBL" id="JH817540">
    <property type="protein sequence ID" value="EKC41093.1"/>
    <property type="molecule type" value="Genomic_DNA"/>
</dbReference>
<dbReference type="InParanoid" id="K1R5V2"/>
<dbReference type="AlphaFoldDB" id="K1R5V2"/>
<protein>
    <submittedName>
        <fullName evidence="2">Uncharacterized protein</fullName>
    </submittedName>
</protein>
<proteinExistence type="predicted"/>
<dbReference type="HOGENOM" id="CLU_2471239_0_0_1"/>
<name>K1R5V2_MAGGI</name>
<evidence type="ECO:0000256" key="1">
    <source>
        <dbReference type="SAM" id="MobiDB-lite"/>
    </source>
</evidence>
<sequence>MAEWVARWPLAARRMGSRGREFTPRSRRRWSSNKKFGDKNQDVSNYSTGNADPILARVTVTVFLSFPRYTNAVFDRSMDCDRDDTATV</sequence>
<reference evidence="2" key="1">
    <citation type="journal article" date="2012" name="Nature">
        <title>The oyster genome reveals stress adaptation and complexity of shell formation.</title>
        <authorList>
            <person name="Zhang G."/>
            <person name="Fang X."/>
            <person name="Guo X."/>
            <person name="Li L."/>
            <person name="Luo R."/>
            <person name="Xu F."/>
            <person name="Yang P."/>
            <person name="Zhang L."/>
            <person name="Wang X."/>
            <person name="Qi H."/>
            <person name="Xiong Z."/>
            <person name="Que H."/>
            <person name="Xie Y."/>
            <person name="Holland P.W."/>
            <person name="Paps J."/>
            <person name="Zhu Y."/>
            <person name="Wu F."/>
            <person name="Chen Y."/>
            <person name="Wang J."/>
            <person name="Peng C."/>
            <person name="Meng J."/>
            <person name="Yang L."/>
            <person name="Liu J."/>
            <person name="Wen B."/>
            <person name="Zhang N."/>
            <person name="Huang Z."/>
            <person name="Zhu Q."/>
            <person name="Feng Y."/>
            <person name="Mount A."/>
            <person name="Hedgecock D."/>
            <person name="Xu Z."/>
            <person name="Liu Y."/>
            <person name="Domazet-Loso T."/>
            <person name="Du Y."/>
            <person name="Sun X."/>
            <person name="Zhang S."/>
            <person name="Liu B."/>
            <person name="Cheng P."/>
            <person name="Jiang X."/>
            <person name="Li J."/>
            <person name="Fan D."/>
            <person name="Wang W."/>
            <person name="Fu W."/>
            <person name="Wang T."/>
            <person name="Wang B."/>
            <person name="Zhang J."/>
            <person name="Peng Z."/>
            <person name="Li Y."/>
            <person name="Li N."/>
            <person name="Wang J."/>
            <person name="Chen M."/>
            <person name="He Y."/>
            <person name="Tan F."/>
            <person name="Song X."/>
            <person name="Zheng Q."/>
            <person name="Huang R."/>
            <person name="Yang H."/>
            <person name="Du X."/>
            <person name="Chen L."/>
            <person name="Yang M."/>
            <person name="Gaffney P.M."/>
            <person name="Wang S."/>
            <person name="Luo L."/>
            <person name="She Z."/>
            <person name="Ming Y."/>
            <person name="Huang W."/>
            <person name="Zhang S."/>
            <person name="Huang B."/>
            <person name="Zhang Y."/>
            <person name="Qu T."/>
            <person name="Ni P."/>
            <person name="Miao G."/>
            <person name="Wang J."/>
            <person name="Wang Q."/>
            <person name="Steinberg C.E."/>
            <person name="Wang H."/>
            <person name="Li N."/>
            <person name="Qian L."/>
            <person name="Zhang G."/>
            <person name="Li Y."/>
            <person name="Yang H."/>
            <person name="Liu X."/>
            <person name="Wang J."/>
            <person name="Yin Y."/>
            <person name="Wang J."/>
        </authorList>
    </citation>
    <scope>NUCLEOTIDE SEQUENCE [LARGE SCALE GENOMIC DNA]</scope>
    <source>
        <strain evidence="2">05x7-T-G4-1.051#20</strain>
    </source>
</reference>
<accession>K1R5V2</accession>
<gene>
    <name evidence="2" type="ORF">CGI_10026553</name>
</gene>